<evidence type="ECO:0000313" key="2">
    <source>
        <dbReference type="Proteomes" id="UP000017980"/>
    </source>
</evidence>
<proteinExistence type="predicted"/>
<gene>
    <name evidence="1" type="ORF">BN488_02226</name>
</gene>
<dbReference type="EMBL" id="CBBD010000050">
    <property type="protein sequence ID" value="CDA11199.1"/>
    <property type="molecule type" value="Genomic_DNA"/>
</dbReference>
<evidence type="ECO:0000313" key="1">
    <source>
        <dbReference type="EMBL" id="CDA11199.1"/>
    </source>
</evidence>
<sequence>MSNTIRADELNSAIKGQLENYNNLIIKGIKSEVKKAMKDFVKNTSESAPVGNDYYGYGHYRDLIASRVSENTNTSFIMEWYVKNPKYRLSHLLEKGHRTKNGGYVSGLGFIAANLSIVEAQYTRGIEGVIRNAK</sequence>
<accession>R5XFK9</accession>
<dbReference type="Proteomes" id="UP000017980">
    <property type="component" value="Unassembled WGS sequence"/>
</dbReference>
<reference evidence="1" key="1">
    <citation type="submission" date="2012-11" db="EMBL/GenBank/DDBJ databases">
        <title>Dependencies among metagenomic species, viruses, plasmids and units of genetic variation.</title>
        <authorList>
            <person name="Nielsen H.B."/>
            <person name="Almeida M."/>
            <person name="Juncker A.S."/>
            <person name="Rasmussen S."/>
            <person name="Li J."/>
            <person name="Sunagawa S."/>
            <person name="Plichta D."/>
            <person name="Gautier L."/>
            <person name="Le Chatelier E."/>
            <person name="Peletier E."/>
            <person name="Bonde I."/>
            <person name="Nielsen T."/>
            <person name="Manichanh C."/>
            <person name="Arumugam M."/>
            <person name="Batto J."/>
            <person name="Santos M.B.Q.D."/>
            <person name="Blom N."/>
            <person name="Borruel N."/>
            <person name="Burgdorf K.S."/>
            <person name="Boumezbeur F."/>
            <person name="Casellas F."/>
            <person name="Dore J."/>
            <person name="Guarner F."/>
            <person name="Hansen T."/>
            <person name="Hildebrand F."/>
            <person name="Kaas R.S."/>
            <person name="Kennedy S."/>
            <person name="Kristiansen K."/>
            <person name="Kultima J.R."/>
            <person name="Leonard P."/>
            <person name="Levenez F."/>
            <person name="Lund O."/>
            <person name="Moumen B."/>
            <person name="Le Paslier D."/>
            <person name="Pons N."/>
            <person name="Pedersen O."/>
            <person name="Prifti E."/>
            <person name="Qin J."/>
            <person name="Raes J."/>
            <person name="Tap J."/>
            <person name="Tims S."/>
            <person name="Ussery D.W."/>
            <person name="Yamada T."/>
            <person name="MetaHit consortium"/>
            <person name="Renault P."/>
            <person name="Sicheritz-Ponten T."/>
            <person name="Bork P."/>
            <person name="Wang J."/>
            <person name="Brunak S."/>
            <person name="Ehrlich S.D."/>
        </authorList>
    </citation>
    <scope>NUCLEOTIDE SEQUENCE [LARGE SCALE GENOMIC DNA]</scope>
</reference>
<organism evidence="1 2">
    <name type="scientific">Intestinibacter bartlettii CAG:1329</name>
    <dbReference type="NCBI Taxonomy" id="1263063"/>
    <lineage>
        <taxon>Bacteria</taxon>
        <taxon>Bacillati</taxon>
        <taxon>Bacillota</taxon>
        <taxon>Clostridia</taxon>
        <taxon>Peptostreptococcales</taxon>
        <taxon>Peptostreptococcaceae</taxon>
        <taxon>Intestinibacter</taxon>
    </lineage>
</organism>
<name>R5XFK9_9FIRM</name>
<comment type="caution">
    <text evidence="1">The sequence shown here is derived from an EMBL/GenBank/DDBJ whole genome shotgun (WGS) entry which is preliminary data.</text>
</comment>
<dbReference type="RefSeq" id="WP_022072356.1">
    <property type="nucleotide sequence ID" value="NZ_HF999329.1"/>
</dbReference>
<protein>
    <submittedName>
        <fullName evidence="1">Uncharacterized protein</fullName>
    </submittedName>
</protein>
<dbReference type="AlphaFoldDB" id="R5XFK9"/>